<accession>A0A814S3Z0</accession>
<organism evidence="1 2">
    <name type="scientific">Brachionus calyciflorus</name>
    <dbReference type="NCBI Taxonomy" id="104777"/>
    <lineage>
        <taxon>Eukaryota</taxon>
        <taxon>Metazoa</taxon>
        <taxon>Spiralia</taxon>
        <taxon>Gnathifera</taxon>
        <taxon>Rotifera</taxon>
        <taxon>Eurotatoria</taxon>
        <taxon>Monogononta</taxon>
        <taxon>Pseudotrocha</taxon>
        <taxon>Ploima</taxon>
        <taxon>Brachionidae</taxon>
        <taxon>Brachionus</taxon>
    </lineage>
</organism>
<comment type="caution">
    <text evidence="1">The sequence shown here is derived from an EMBL/GenBank/DDBJ whole genome shotgun (WGS) entry which is preliminary data.</text>
</comment>
<keyword evidence="2" id="KW-1185">Reference proteome</keyword>
<evidence type="ECO:0000313" key="2">
    <source>
        <dbReference type="Proteomes" id="UP000663879"/>
    </source>
</evidence>
<evidence type="ECO:0000313" key="1">
    <source>
        <dbReference type="EMBL" id="CAF1142934.1"/>
    </source>
</evidence>
<dbReference type="Proteomes" id="UP000663879">
    <property type="component" value="Unassembled WGS sequence"/>
</dbReference>
<reference evidence="1" key="1">
    <citation type="submission" date="2021-02" db="EMBL/GenBank/DDBJ databases">
        <authorList>
            <person name="Nowell W R."/>
        </authorList>
    </citation>
    <scope>NUCLEOTIDE SEQUENCE</scope>
    <source>
        <strain evidence="1">Ploen Becks lab</strain>
    </source>
</reference>
<gene>
    <name evidence="1" type="ORF">OXX778_LOCUS22974</name>
</gene>
<feature type="non-terminal residue" evidence="1">
    <location>
        <position position="51"/>
    </location>
</feature>
<dbReference type="EMBL" id="CAJNOC010010772">
    <property type="protein sequence ID" value="CAF1142934.1"/>
    <property type="molecule type" value="Genomic_DNA"/>
</dbReference>
<protein>
    <submittedName>
        <fullName evidence="1">Uncharacterized protein</fullName>
    </submittedName>
</protein>
<proteinExistence type="predicted"/>
<sequence length="51" mass="5957">MRVSKKVHTSPLCTFLNRENKKCFCKVCCSQAVQFCLSCFMLIGNRRQKIK</sequence>
<name>A0A814S3Z0_9BILA</name>
<dbReference type="AlphaFoldDB" id="A0A814S3Z0"/>